<dbReference type="PANTHER" id="PTHR33074">
    <property type="entry name" value="EXPRESSED PROTEIN-RELATED"/>
    <property type="match status" value="1"/>
</dbReference>
<organism evidence="3">
    <name type="scientific">Aegilops tauschii</name>
    <name type="common">Tausch's goatgrass</name>
    <name type="synonym">Aegilops squarrosa</name>
    <dbReference type="NCBI Taxonomy" id="37682"/>
    <lineage>
        <taxon>Eukaryota</taxon>
        <taxon>Viridiplantae</taxon>
        <taxon>Streptophyta</taxon>
        <taxon>Embryophyta</taxon>
        <taxon>Tracheophyta</taxon>
        <taxon>Spermatophyta</taxon>
        <taxon>Magnoliopsida</taxon>
        <taxon>Liliopsida</taxon>
        <taxon>Poales</taxon>
        <taxon>Poaceae</taxon>
        <taxon>BOP clade</taxon>
        <taxon>Pooideae</taxon>
        <taxon>Triticodae</taxon>
        <taxon>Triticeae</taxon>
        <taxon>Triticinae</taxon>
        <taxon>Aegilops</taxon>
    </lineage>
</organism>
<sequence>MSDDEDPFASLLGKRYHDESLRPPPESGNGEAEEDSWDRREALVDNDAYMIDRRNHTTARCPVTRRGRGGGKEDPRAPSGLAPPPHVSYFCMSYGSGDPIRFCSEPRIFGAEGDLAVIGLVHYWTLQYAPRLASCATVPGAVASNSNSPSPAATTMTPIRSQRFADMVLISTFSTPTTPWLTLGRAHPLPFHGPQDAPSPPKHLCNKVVTVGGAMGWVDLWDGMILCDVHVPAPSGEEESPGPRLLRYVPLPEPMQPDNGLPLYGMSYTSSFFRDIAVVNGRISSSTFSLDDSMSQVIAVNMKEKTVERTAKYTTQRDASMAFAYTRTTISKFLARVSDFFSVDCSVYYC</sequence>
<dbReference type="InterPro" id="IPR011676">
    <property type="entry name" value="DUF1618"/>
</dbReference>
<evidence type="ECO:0000256" key="1">
    <source>
        <dbReference type="SAM" id="MobiDB-lite"/>
    </source>
</evidence>
<feature type="region of interest" description="Disordered" evidence="1">
    <location>
        <begin position="1"/>
        <end position="39"/>
    </location>
</feature>
<proteinExistence type="predicted"/>
<dbReference type="AlphaFoldDB" id="M8AR53"/>
<reference evidence="3" key="1">
    <citation type="submission" date="2015-06" db="UniProtKB">
        <authorList>
            <consortium name="EnsemblPlants"/>
        </authorList>
    </citation>
    <scope>IDENTIFICATION</scope>
</reference>
<accession>M8AR53</accession>
<evidence type="ECO:0000259" key="2">
    <source>
        <dbReference type="Pfam" id="PF07762"/>
    </source>
</evidence>
<dbReference type="PANTHER" id="PTHR33074:SF139">
    <property type="entry name" value="OS09G0567000 PROTEIN"/>
    <property type="match status" value="1"/>
</dbReference>
<name>M8AR53_AEGTA</name>
<dbReference type="EnsemblPlants" id="EMT03889">
    <property type="protein sequence ID" value="EMT03889"/>
    <property type="gene ID" value="F775_22051"/>
</dbReference>
<feature type="domain" description="DUF1618" evidence="2">
    <location>
        <begin position="217"/>
        <end position="294"/>
    </location>
</feature>
<protein>
    <recommendedName>
        <fullName evidence="2">DUF1618 domain-containing protein</fullName>
    </recommendedName>
</protein>
<dbReference type="Pfam" id="PF07762">
    <property type="entry name" value="DUF1618"/>
    <property type="match status" value="1"/>
</dbReference>
<feature type="region of interest" description="Disordered" evidence="1">
    <location>
        <begin position="55"/>
        <end position="82"/>
    </location>
</feature>
<evidence type="ECO:0000313" key="3">
    <source>
        <dbReference type="EnsemblPlants" id="EMT03889"/>
    </source>
</evidence>